<comment type="pathway">
    <text evidence="1">Metabolic intermediate biosynthesis; chorismate biosynthesis; chorismate from D-erythrose 4-phosphate and phosphoenolpyruvate: step 4/7.</text>
</comment>
<dbReference type="InterPro" id="IPR013708">
    <property type="entry name" value="Shikimate_DH-bd_N"/>
</dbReference>
<dbReference type="GO" id="GO:0004764">
    <property type="term" value="F:shikimate 3-dehydrogenase (NADP+) activity"/>
    <property type="evidence" value="ECO:0007669"/>
    <property type="project" value="InterPro"/>
</dbReference>
<dbReference type="Gene3D" id="3.40.50.10860">
    <property type="entry name" value="Leucine Dehydrogenase, chain A, domain 1"/>
    <property type="match status" value="1"/>
</dbReference>
<dbReference type="Proteomes" id="UP000824140">
    <property type="component" value="Unassembled WGS sequence"/>
</dbReference>
<comment type="similarity">
    <text evidence="3">Belongs to the shikimate kinase family.</text>
</comment>
<keyword evidence="3" id="KW-0479">Metal-binding</keyword>
<accession>A0A9D1K5M7</accession>
<feature type="binding site" evidence="3">
    <location>
        <position position="281"/>
    </location>
    <ligand>
        <name>substrate</name>
    </ligand>
</feature>
<gene>
    <name evidence="3" type="primary">aroK</name>
    <name evidence="5" type="ORF">IAA84_05645</name>
</gene>
<organism evidence="5 6">
    <name type="scientific">Candidatus Alectryocaccomicrobium excrementavium</name>
    <dbReference type="NCBI Taxonomy" id="2840668"/>
    <lineage>
        <taxon>Bacteria</taxon>
        <taxon>Bacillati</taxon>
        <taxon>Bacillota</taxon>
        <taxon>Clostridia</taxon>
        <taxon>Candidatus Alectryocaccomicrobium</taxon>
    </lineage>
</organism>
<feature type="binding site" evidence="3">
    <location>
        <position position="263"/>
    </location>
    <ligand>
        <name>Mg(2+)</name>
        <dbReference type="ChEBI" id="CHEBI:18420"/>
    </ligand>
</feature>
<feature type="binding site" evidence="3">
    <location>
        <position position="326"/>
    </location>
    <ligand>
        <name>substrate</name>
    </ligand>
</feature>
<feature type="domain" description="Shikimate dehydrogenase substrate binding N-terminal" evidence="4">
    <location>
        <begin position="5"/>
        <end position="79"/>
    </location>
</feature>
<feature type="binding site" evidence="3">
    <location>
        <begin position="259"/>
        <end position="264"/>
    </location>
    <ligand>
        <name>ATP</name>
        <dbReference type="ChEBI" id="CHEBI:30616"/>
    </ligand>
</feature>
<comment type="subunit">
    <text evidence="3">Monomer.</text>
</comment>
<dbReference type="InterPro" id="IPR046346">
    <property type="entry name" value="Aminoacid_DH-like_N_sf"/>
</dbReference>
<proteinExistence type="inferred from homology"/>
<comment type="caution">
    <text evidence="5">The sequence shown here is derived from an EMBL/GenBank/DDBJ whole genome shotgun (WGS) entry which is preliminary data.</text>
</comment>
<dbReference type="SUPFAM" id="SSF52540">
    <property type="entry name" value="P-loop containing nucleoside triphosphate hydrolases"/>
    <property type="match status" value="1"/>
</dbReference>
<dbReference type="GO" id="GO:0009073">
    <property type="term" value="P:aromatic amino acid family biosynthetic process"/>
    <property type="evidence" value="ECO:0007669"/>
    <property type="project" value="UniProtKB-KW"/>
</dbReference>
<feature type="binding site" evidence="3">
    <location>
        <position position="373"/>
    </location>
    <ligand>
        <name>substrate</name>
    </ligand>
</feature>
<comment type="caution">
    <text evidence="3">Lacks conserved residue(s) required for the propagation of feature annotation.</text>
</comment>
<evidence type="ECO:0000256" key="1">
    <source>
        <dbReference type="ARBA" id="ARBA00004871"/>
    </source>
</evidence>
<dbReference type="SUPFAM" id="SSF51735">
    <property type="entry name" value="NAD(P)-binding Rossmann-fold domains"/>
    <property type="match status" value="1"/>
</dbReference>
<dbReference type="GO" id="GO:0005524">
    <property type="term" value="F:ATP binding"/>
    <property type="evidence" value="ECO:0007669"/>
    <property type="project" value="UniProtKB-UniRule"/>
</dbReference>
<comment type="pathway">
    <text evidence="3">Metabolic intermediate biosynthesis; chorismate biosynthesis; chorismate from D-erythrose 4-phosphate and phosphoenolpyruvate: step 5/7.</text>
</comment>
<dbReference type="GO" id="GO:0008652">
    <property type="term" value="P:amino acid biosynthetic process"/>
    <property type="evidence" value="ECO:0007669"/>
    <property type="project" value="UniProtKB-KW"/>
</dbReference>
<dbReference type="Pfam" id="PF08501">
    <property type="entry name" value="Shikimate_dh_N"/>
    <property type="match status" value="1"/>
</dbReference>
<dbReference type="GO" id="GO:0050661">
    <property type="term" value="F:NADP binding"/>
    <property type="evidence" value="ECO:0007669"/>
    <property type="project" value="TreeGrafter"/>
</dbReference>
<dbReference type="AlphaFoldDB" id="A0A9D1K5M7"/>
<evidence type="ECO:0000256" key="3">
    <source>
        <dbReference type="HAMAP-Rule" id="MF_00109"/>
    </source>
</evidence>
<protein>
    <recommendedName>
        <fullName evidence="3">Shikimate kinase</fullName>
        <shortName evidence="3">SK</shortName>
        <ecNumber evidence="3">2.7.1.71</ecNumber>
    </recommendedName>
</protein>
<keyword evidence="3" id="KW-0460">Magnesium</keyword>
<comment type="function">
    <text evidence="3">Catalyzes the specific phosphorylation of the 3-hydroxyl group of shikimic acid using ATP as a cosubstrate.</text>
</comment>
<evidence type="ECO:0000313" key="6">
    <source>
        <dbReference type="Proteomes" id="UP000824140"/>
    </source>
</evidence>
<dbReference type="InterPro" id="IPR031322">
    <property type="entry name" value="Shikimate/glucono_kinase"/>
</dbReference>
<dbReference type="InterPro" id="IPR022893">
    <property type="entry name" value="Shikimate_DH_fam"/>
</dbReference>
<feature type="binding site" evidence="3">
    <location>
        <position position="305"/>
    </location>
    <ligand>
        <name>substrate</name>
    </ligand>
</feature>
<comment type="cofactor">
    <cofactor evidence="3">
        <name>Mg(2+)</name>
        <dbReference type="ChEBI" id="CHEBI:18420"/>
    </cofactor>
    <text evidence="3">Binds 1 Mg(2+) ion per subunit.</text>
</comment>
<reference evidence="5" key="2">
    <citation type="journal article" date="2021" name="PeerJ">
        <title>Extensive microbial diversity within the chicken gut microbiome revealed by metagenomics and culture.</title>
        <authorList>
            <person name="Gilroy R."/>
            <person name="Ravi A."/>
            <person name="Getino M."/>
            <person name="Pursley I."/>
            <person name="Horton D.L."/>
            <person name="Alikhan N.F."/>
            <person name="Baker D."/>
            <person name="Gharbi K."/>
            <person name="Hall N."/>
            <person name="Watson M."/>
            <person name="Adriaenssens E.M."/>
            <person name="Foster-Nyarko E."/>
            <person name="Jarju S."/>
            <person name="Secka A."/>
            <person name="Antonio M."/>
            <person name="Oren A."/>
            <person name="Chaudhuri R.R."/>
            <person name="La Ragione R."/>
            <person name="Hildebrand F."/>
            <person name="Pallen M.J."/>
        </authorList>
    </citation>
    <scope>NUCLEOTIDE SEQUENCE</scope>
    <source>
        <strain evidence="5">13766</strain>
    </source>
</reference>
<dbReference type="InterPro" id="IPR027417">
    <property type="entry name" value="P-loop_NTPase"/>
</dbReference>
<evidence type="ECO:0000256" key="2">
    <source>
        <dbReference type="ARBA" id="ARBA00023141"/>
    </source>
</evidence>
<dbReference type="InterPro" id="IPR000623">
    <property type="entry name" value="Shikimate_kinase/TSH1"/>
</dbReference>
<dbReference type="GO" id="GO:0000287">
    <property type="term" value="F:magnesium ion binding"/>
    <property type="evidence" value="ECO:0007669"/>
    <property type="project" value="UniProtKB-UniRule"/>
</dbReference>
<evidence type="ECO:0000313" key="5">
    <source>
        <dbReference type="EMBL" id="HIS92486.1"/>
    </source>
</evidence>
<dbReference type="GO" id="GO:0005829">
    <property type="term" value="C:cytosol"/>
    <property type="evidence" value="ECO:0007669"/>
    <property type="project" value="TreeGrafter"/>
</dbReference>
<dbReference type="CDD" id="cd00464">
    <property type="entry name" value="SK"/>
    <property type="match status" value="1"/>
</dbReference>
<feature type="binding site" evidence="3">
    <location>
        <position position="359"/>
    </location>
    <ligand>
        <name>ATP</name>
        <dbReference type="ChEBI" id="CHEBI:30616"/>
    </ligand>
</feature>
<dbReference type="PRINTS" id="PR01100">
    <property type="entry name" value="SHIKIMTKNASE"/>
</dbReference>
<evidence type="ECO:0000259" key="4">
    <source>
        <dbReference type="Pfam" id="PF08501"/>
    </source>
</evidence>
<dbReference type="CDD" id="cd01065">
    <property type="entry name" value="NAD_bind_Shikimate_DH"/>
    <property type="match status" value="1"/>
</dbReference>
<dbReference type="SUPFAM" id="SSF53223">
    <property type="entry name" value="Aminoacid dehydrogenase-like, N-terminal domain"/>
    <property type="match status" value="1"/>
</dbReference>
<dbReference type="PANTHER" id="PTHR21089">
    <property type="entry name" value="SHIKIMATE DEHYDROGENASE"/>
    <property type="match status" value="1"/>
</dbReference>
<keyword evidence="3" id="KW-0547">Nucleotide-binding</keyword>
<dbReference type="EMBL" id="DVJN01000111">
    <property type="protein sequence ID" value="HIS92486.1"/>
    <property type="molecule type" value="Genomic_DNA"/>
</dbReference>
<keyword evidence="3" id="KW-0963">Cytoplasm</keyword>
<sequence length="409" mass="43324">MKYGLIGEKLGHSYSCQVHRALGNPDYVLKEIAPDALGDFLRARDFAGLNVTIPYKQAVIPYVDALTDTAREVGAVNTLYFDASGALWGDNTDVYGFCAMLEGIDVRGKKALVLGSGGTSHTACYALRALGAGDCIVVSRRGAVNYENVYSLHADAEVIVNATPVGMFPNNGARPIDIRRFPRLCAVADVIYNPARTALLQDADALGIPRAGGLSMLVAQAARSVERFSGRALGEEAWRGALSQVAASLRGVALVGMPGCGKSTIAQAVAKELGRACVDLDAEIEREAGKSIPEIFAQEGEAAFRAAETCAAKQFSRENAVLATGGGCVLRAENAQALRANSLVVWLKRAIDQLPREGRPLSAGNLYEMAQKRAPYYRAASDVQIENRGSVEEVAAAVAAALREGAVHL</sequence>
<dbReference type="GO" id="GO:0004765">
    <property type="term" value="F:shikimate kinase activity"/>
    <property type="evidence" value="ECO:0007669"/>
    <property type="project" value="UniProtKB-UniRule"/>
</dbReference>
<dbReference type="HAMAP" id="MF_00109">
    <property type="entry name" value="Shikimate_kinase"/>
    <property type="match status" value="1"/>
</dbReference>
<dbReference type="PANTHER" id="PTHR21089:SF1">
    <property type="entry name" value="BIFUNCTIONAL 3-DEHYDROQUINATE DEHYDRATASE_SHIKIMATE DEHYDROGENASE, CHLOROPLASTIC"/>
    <property type="match status" value="1"/>
</dbReference>
<dbReference type="Pfam" id="PF01202">
    <property type="entry name" value="SKI"/>
    <property type="match status" value="1"/>
</dbReference>
<keyword evidence="3" id="KW-0028">Amino-acid biosynthesis</keyword>
<reference evidence="5" key="1">
    <citation type="submission" date="2020-10" db="EMBL/GenBank/DDBJ databases">
        <authorList>
            <person name="Gilroy R."/>
        </authorList>
    </citation>
    <scope>NUCLEOTIDE SEQUENCE</scope>
    <source>
        <strain evidence="5">13766</strain>
    </source>
</reference>
<dbReference type="InterPro" id="IPR036291">
    <property type="entry name" value="NAD(P)-bd_dom_sf"/>
</dbReference>
<keyword evidence="3" id="KW-0418">Kinase</keyword>
<keyword evidence="3" id="KW-0808">Transferase</keyword>
<comment type="catalytic activity">
    <reaction evidence="3">
        <text>shikimate + ATP = 3-phosphoshikimate + ADP + H(+)</text>
        <dbReference type="Rhea" id="RHEA:13121"/>
        <dbReference type="ChEBI" id="CHEBI:15378"/>
        <dbReference type="ChEBI" id="CHEBI:30616"/>
        <dbReference type="ChEBI" id="CHEBI:36208"/>
        <dbReference type="ChEBI" id="CHEBI:145989"/>
        <dbReference type="ChEBI" id="CHEBI:456216"/>
        <dbReference type="EC" id="2.7.1.71"/>
    </reaction>
</comment>
<keyword evidence="2 3" id="KW-0057">Aromatic amino acid biosynthesis</keyword>
<dbReference type="EC" id="2.7.1.71" evidence="3"/>
<dbReference type="GO" id="GO:0019632">
    <property type="term" value="P:shikimate metabolic process"/>
    <property type="evidence" value="ECO:0007669"/>
    <property type="project" value="TreeGrafter"/>
</dbReference>
<name>A0A9D1K5M7_9FIRM</name>
<dbReference type="Gene3D" id="3.40.50.300">
    <property type="entry name" value="P-loop containing nucleotide triphosphate hydrolases"/>
    <property type="match status" value="1"/>
</dbReference>
<comment type="subcellular location">
    <subcellularLocation>
        <location evidence="3">Cytoplasm</location>
    </subcellularLocation>
</comment>
<dbReference type="GO" id="GO:0009423">
    <property type="term" value="P:chorismate biosynthetic process"/>
    <property type="evidence" value="ECO:0007669"/>
    <property type="project" value="UniProtKB-UniRule"/>
</dbReference>
<dbReference type="Gene3D" id="3.40.50.720">
    <property type="entry name" value="NAD(P)-binding Rossmann-like Domain"/>
    <property type="match status" value="1"/>
</dbReference>
<keyword evidence="3" id="KW-0067">ATP-binding</keyword>